<name>A0A161W806_9PEZI</name>
<keyword evidence="3" id="KW-1185">Reference proteome</keyword>
<dbReference type="AlphaFoldDB" id="A0A161W806"/>
<reference evidence="2 3" key="1">
    <citation type="submission" date="2015-06" db="EMBL/GenBank/DDBJ databases">
        <title>Survival trade-offs in plant roots during colonization by closely related pathogenic and mutualistic fungi.</title>
        <authorList>
            <person name="Hacquard S."/>
            <person name="Kracher B."/>
            <person name="Hiruma K."/>
            <person name="Weinman A."/>
            <person name="Muench P."/>
            <person name="Garrido Oter R."/>
            <person name="Ver Loren van Themaat E."/>
            <person name="Dallerey J.-F."/>
            <person name="Damm U."/>
            <person name="Henrissat B."/>
            <person name="Lespinet O."/>
            <person name="Thon M."/>
            <person name="Kemen E."/>
            <person name="McHardy A.C."/>
            <person name="Schulze-Lefert P."/>
            <person name="O'Connell R.J."/>
        </authorList>
    </citation>
    <scope>NUCLEOTIDE SEQUENCE [LARGE SCALE GENOMIC DNA]</scope>
    <source>
        <strain evidence="2 3">0861</strain>
    </source>
</reference>
<evidence type="ECO:0000256" key="1">
    <source>
        <dbReference type="SAM" id="MobiDB-lite"/>
    </source>
</evidence>
<feature type="compositionally biased region" description="Basic and acidic residues" evidence="1">
    <location>
        <begin position="15"/>
        <end position="41"/>
    </location>
</feature>
<sequence>MLAAEENAYLANLIADRRRERLETSGKEREKERRHDAEGTTRRYKLPYIDSSDYEQDMRSGLVLRKEPLVPPSPSEPKPKKTRAIKLAHHIHGSSTMVAFAVCRRTAPDTTLASHLISPMVTARVAGNGQGSHWTTRRITG</sequence>
<dbReference type="EMBL" id="LFIV01000145">
    <property type="protein sequence ID" value="KZL67533.1"/>
    <property type="molecule type" value="Genomic_DNA"/>
</dbReference>
<accession>A0A161W806</accession>
<proteinExistence type="predicted"/>
<evidence type="ECO:0000313" key="3">
    <source>
        <dbReference type="Proteomes" id="UP000076552"/>
    </source>
</evidence>
<evidence type="ECO:0000313" key="2">
    <source>
        <dbReference type="EMBL" id="KZL67533.1"/>
    </source>
</evidence>
<comment type="caution">
    <text evidence="2">The sequence shown here is derived from an EMBL/GenBank/DDBJ whole genome shotgun (WGS) entry which is preliminary data.</text>
</comment>
<organism evidence="2 3">
    <name type="scientific">Colletotrichum tofieldiae</name>
    <dbReference type="NCBI Taxonomy" id="708197"/>
    <lineage>
        <taxon>Eukaryota</taxon>
        <taxon>Fungi</taxon>
        <taxon>Dikarya</taxon>
        <taxon>Ascomycota</taxon>
        <taxon>Pezizomycotina</taxon>
        <taxon>Sordariomycetes</taxon>
        <taxon>Hypocreomycetidae</taxon>
        <taxon>Glomerellales</taxon>
        <taxon>Glomerellaceae</taxon>
        <taxon>Colletotrichum</taxon>
        <taxon>Colletotrichum spaethianum species complex</taxon>
    </lineage>
</organism>
<dbReference type="Proteomes" id="UP000076552">
    <property type="component" value="Unassembled WGS sequence"/>
</dbReference>
<feature type="region of interest" description="Disordered" evidence="1">
    <location>
        <begin position="14"/>
        <end position="50"/>
    </location>
</feature>
<protein>
    <submittedName>
        <fullName evidence="2">Uncharacterized protein</fullName>
    </submittedName>
</protein>
<gene>
    <name evidence="2" type="ORF">CT0861_10626</name>
</gene>